<dbReference type="PROSITE" id="PS00078">
    <property type="entry name" value="COX2"/>
    <property type="match status" value="1"/>
</dbReference>
<feature type="domain" description="Cytochrome oxidase subunit II copper A binding" evidence="20">
    <location>
        <begin position="119"/>
        <end position="256"/>
    </location>
</feature>
<keyword evidence="8" id="KW-1278">Translocase</keyword>
<dbReference type="Pfam" id="PF13442">
    <property type="entry name" value="Cytochrome_CBB3"/>
    <property type="match status" value="1"/>
</dbReference>
<protein>
    <recommendedName>
        <fullName evidence="18">Cytochrome c oxidase subunit 2</fullName>
        <ecNumber evidence="18">7.1.1.9</ecNumber>
    </recommendedName>
</protein>
<evidence type="ECO:0000256" key="14">
    <source>
        <dbReference type="ARBA" id="ARBA00024688"/>
    </source>
</evidence>
<dbReference type="PRINTS" id="PR01166">
    <property type="entry name" value="CYCOXIDASEII"/>
</dbReference>
<dbReference type="EC" id="7.1.1.9" evidence="18"/>
<keyword evidence="24" id="KW-1185">Reference proteome</keyword>
<dbReference type="InterPro" id="IPR002429">
    <property type="entry name" value="CcO_II-like_C"/>
</dbReference>
<comment type="catalytic activity">
    <reaction evidence="15 18">
        <text>4 Fe(II)-[cytochrome c] + O2 + 8 H(+)(in) = 4 Fe(III)-[cytochrome c] + 2 H2O + 4 H(+)(out)</text>
        <dbReference type="Rhea" id="RHEA:11436"/>
        <dbReference type="Rhea" id="RHEA-COMP:10350"/>
        <dbReference type="Rhea" id="RHEA-COMP:14399"/>
        <dbReference type="ChEBI" id="CHEBI:15377"/>
        <dbReference type="ChEBI" id="CHEBI:15378"/>
        <dbReference type="ChEBI" id="CHEBI:15379"/>
        <dbReference type="ChEBI" id="CHEBI:29033"/>
        <dbReference type="ChEBI" id="CHEBI:29034"/>
        <dbReference type="EC" id="7.1.1.9"/>
    </reaction>
</comment>
<comment type="function">
    <text evidence="14 18">Subunits I and II form the functional core of the enzyme complex. Electrons originating in cytochrome c are transferred via heme a and Cu(A) to the binuclear center formed by heme a3 and Cu(B).</text>
</comment>
<dbReference type="InterPro" id="IPR009056">
    <property type="entry name" value="Cyt_c-like_dom"/>
</dbReference>
<dbReference type="InterPro" id="IPR011759">
    <property type="entry name" value="Cyt_c_oxidase_su2_TM_dom"/>
</dbReference>
<dbReference type="GO" id="GO:0004129">
    <property type="term" value="F:cytochrome-c oxidase activity"/>
    <property type="evidence" value="ECO:0007669"/>
    <property type="project" value="UniProtKB-EC"/>
</dbReference>
<evidence type="ECO:0000256" key="3">
    <source>
        <dbReference type="ARBA" id="ARBA00022448"/>
    </source>
</evidence>
<dbReference type="PROSITE" id="PS50999">
    <property type="entry name" value="COX2_TM"/>
    <property type="match status" value="1"/>
</dbReference>
<dbReference type="InterPro" id="IPR008972">
    <property type="entry name" value="Cupredoxin"/>
</dbReference>
<evidence type="ECO:0000256" key="1">
    <source>
        <dbReference type="ARBA" id="ARBA00004141"/>
    </source>
</evidence>
<dbReference type="InterPro" id="IPR045187">
    <property type="entry name" value="CcO_II"/>
</dbReference>
<evidence type="ECO:0000313" key="23">
    <source>
        <dbReference type="EMBL" id="TGN39430.1"/>
    </source>
</evidence>
<feature type="transmembrane region" description="Helical" evidence="19">
    <location>
        <begin position="47"/>
        <end position="67"/>
    </location>
</feature>
<dbReference type="SUPFAM" id="SSF49503">
    <property type="entry name" value="Cupredoxins"/>
    <property type="match status" value="1"/>
</dbReference>
<keyword evidence="3 17" id="KW-0813">Transport</keyword>
<feature type="domain" description="Cytochrome c" evidence="22">
    <location>
        <begin position="276"/>
        <end position="356"/>
    </location>
</feature>
<dbReference type="Pfam" id="PF02790">
    <property type="entry name" value="COX2_TM"/>
    <property type="match status" value="1"/>
</dbReference>
<keyword evidence="9 17" id="KW-0249">Electron transport</keyword>
<keyword evidence="4 16" id="KW-0349">Heme</keyword>
<evidence type="ECO:0000256" key="11">
    <source>
        <dbReference type="ARBA" id="ARBA00023004"/>
    </source>
</evidence>
<evidence type="ECO:0000256" key="4">
    <source>
        <dbReference type="ARBA" id="ARBA00022617"/>
    </source>
</evidence>
<evidence type="ECO:0000259" key="20">
    <source>
        <dbReference type="PROSITE" id="PS50857"/>
    </source>
</evidence>
<evidence type="ECO:0000256" key="2">
    <source>
        <dbReference type="ARBA" id="ARBA00007866"/>
    </source>
</evidence>
<dbReference type="SUPFAM" id="SSF81464">
    <property type="entry name" value="Cytochrome c oxidase subunit II-like, transmembrane region"/>
    <property type="match status" value="1"/>
</dbReference>
<keyword evidence="5 17" id="KW-0679">Respiratory chain</keyword>
<evidence type="ECO:0000256" key="7">
    <source>
        <dbReference type="ARBA" id="ARBA00022723"/>
    </source>
</evidence>
<dbReference type="NCBIfam" id="TIGR02866">
    <property type="entry name" value="CoxB"/>
    <property type="match status" value="1"/>
</dbReference>
<keyword evidence="13 19" id="KW-0472">Membrane</keyword>
<dbReference type="GO" id="GO:0005507">
    <property type="term" value="F:copper ion binding"/>
    <property type="evidence" value="ECO:0007669"/>
    <property type="project" value="InterPro"/>
</dbReference>
<comment type="similarity">
    <text evidence="2 17">Belongs to the cytochrome c oxidase subunit 2 family.</text>
</comment>
<evidence type="ECO:0000256" key="13">
    <source>
        <dbReference type="ARBA" id="ARBA00023136"/>
    </source>
</evidence>
<evidence type="ECO:0000256" key="15">
    <source>
        <dbReference type="ARBA" id="ARBA00047816"/>
    </source>
</evidence>
<dbReference type="InterPro" id="IPR036909">
    <property type="entry name" value="Cyt_c-like_dom_sf"/>
</dbReference>
<dbReference type="InterPro" id="IPR036257">
    <property type="entry name" value="Cyt_c_oxidase_su2_TM_sf"/>
</dbReference>
<dbReference type="InterPro" id="IPR001505">
    <property type="entry name" value="Copper_CuA"/>
</dbReference>
<reference evidence="23 24" key="1">
    <citation type="submission" date="2019-04" db="EMBL/GenBank/DDBJ databases">
        <authorList>
            <person name="Park S."/>
            <person name="Yoon J.-H."/>
        </authorList>
    </citation>
    <scope>NUCLEOTIDE SEQUENCE [LARGE SCALE GENOMIC DNA]</scope>
    <source>
        <strain evidence="23 24">HJM-18</strain>
    </source>
</reference>
<dbReference type="AlphaFoldDB" id="A0A4Z1BY29"/>
<evidence type="ECO:0000259" key="22">
    <source>
        <dbReference type="PROSITE" id="PS51007"/>
    </source>
</evidence>
<dbReference type="Gene3D" id="2.60.40.420">
    <property type="entry name" value="Cupredoxins - blue copper proteins"/>
    <property type="match status" value="1"/>
</dbReference>
<dbReference type="OrthoDB" id="9781261at2"/>
<organism evidence="23 24">
    <name type="scientific">Marinobacter confluentis</name>
    <dbReference type="NCBI Taxonomy" id="1697557"/>
    <lineage>
        <taxon>Bacteria</taxon>
        <taxon>Pseudomonadati</taxon>
        <taxon>Pseudomonadota</taxon>
        <taxon>Gammaproteobacteria</taxon>
        <taxon>Pseudomonadales</taxon>
        <taxon>Marinobacteraceae</taxon>
        <taxon>Marinobacter</taxon>
    </lineage>
</organism>
<feature type="domain" description="Cytochrome oxidase subunit II transmembrane region profile" evidence="21">
    <location>
        <begin position="22"/>
        <end position="118"/>
    </location>
</feature>
<feature type="transmembrane region" description="Helical" evidence="19">
    <location>
        <begin position="87"/>
        <end position="107"/>
    </location>
</feature>
<evidence type="ECO:0000256" key="18">
    <source>
        <dbReference type="RuleBase" id="RU004024"/>
    </source>
</evidence>
<gene>
    <name evidence="23" type="primary">coxB</name>
    <name evidence="23" type="ORF">E5Q11_12445</name>
</gene>
<dbReference type="PANTHER" id="PTHR22888">
    <property type="entry name" value="CYTOCHROME C OXIDASE, SUBUNIT II"/>
    <property type="match status" value="1"/>
</dbReference>
<dbReference type="InterPro" id="IPR014222">
    <property type="entry name" value="Cyt_c_oxidase_su2"/>
</dbReference>
<keyword evidence="6 17" id="KW-0812">Transmembrane</keyword>
<comment type="cofactor">
    <cofactor evidence="18">
        <name>Cu cation</name>
        <dbReference type="ChEBI" id="CHEBI:23378"/>
    </cofactor>
    <text evidence="18">Binds a copper A center.</text>
</comment>
<dbReference type="GO" id="GO:0020037">
    <property type="term" value="F:heme binding"/>
    <property type="evidence" value="ECO:0007669"/>
    <property type="project" value="InterPro"/>
</dbReference>
<evidence type="ECO:0000256" key="12">
    <source>
        <dbReference type="ARBA" id="ARBA00023008"/>
    </source>
</evidence>
<keyword evidence="12 18" id="KW-0186">Copper</keyword>
<evidence type="ECO:0000256" key="8">
    <source>
        <dbReference type="ARBA" id="ARBA00022967"/>
    </source>
</evidence>
<dbReference type="EMBL" id="SRPF01000003">
    <property type="protein sequence ID" value="TGN39430.1"/>
    <property type="molecule type" value="Genomic_DNA"/>
</dbReference>
<evidence type="ECO:0000313" key="24">
    <source>
        <dbReference type="Proteomes" id="UP000298325"/>
    </source>
</evidence>
<accession>A0A4Z1BY29</accession>
<evidence type="ECO:0000256" key="5">
    <source>
        <dbReference type="ARBA" id="ARBA00022660"/>
    </source>
</evidence>
<dbReference type="GO" id="GO:0005886">
    <property type="term" value="C:plasma membrane"/>
    <property type="evidence" value="ECO:0007669"/>
    <property type="project" value="UniProtKB-SubCell"/>
</dbReference>
<dbReference type="Proteomes" id="UP000298325">
    <property type="component" value="Unassembled WGS sequence"/>
</dbReference>
<evidence type="ECO:0000256" key="16">
    <source>
        <dbReference type="PROSITE-ProRule" id="PRU00433"/>
    </source>
</evidence>
<name>A0A4Z1BY29_9GAMM</name>
<evidence type="ECO:0000256" key="19">
    <source>
        <dbReference type="SAM" id="Phobius"/>
    </source>
</evidence>
<comment type="caution">
    <text evidence="23">The sequence shown here is derived from an EMBL/GenBank/DDBJ whole genome shotgun (WGS) entry which is preliminary data.</text>
</comment>
<dbReference type="GO" id="GO:0042773">
    <property type="term" value="P:ATP synthesis coupled electron transport"/>
    <property type="evidence" value="ECO:0007669"/>
    <property type="project" value="TreeGrafter"/>
</dbReference>
<comment type="subcellular location">
    <subcellularLocation>
        <location evidence="17">Cell membrane</location>
        <topology evidence="17">Multi-pass membrane protein</topology>
    </subcellularLocation>
    <subcellularLocation>
        <location evidence="1">Membrane</location>
        <topology evidence="1">Multi-pass membrane protein</topology>
    </subcellularLocation>
</comment>
<sequence length="376" mass="42112">MRVQARRAGALLGGLMFPAMSMADWTLNMSPGVTGTSNEIFDLHMTILWICVIIGVVVFGIMFWSIFAHRKSRDPDRKPANFHENTLVEILWTVIPLVILVVMAIPATATLVDMYDTTEAEIDIKVTGYQWRWKYDYIDEEFGYFSNISTSDDEIYNRTEKGENYLLDVDNPMVIPTNTRVRLLLTANDVIHSWWVPAFGLKKDAIPGFINEIWTQVDEPGIYRGQCTELCGIKHGFMPVVVKAVPREEYDAWINEQTAAAQAEAELTEKDWTMAELMERGEKAYASACAACHQPDGTGAPPAFPALKGSQMALEDMQGHIDIVVNGSSGTAMQAFGDQLSEVDLAAVITYERNAWGNDTGEMVTPKEIFDYKNQE</sequence>
<dbReference type="PANTHER" id="PTHR22888:SF9">
    <property type="entry name" value="CYTOCHROME C OXIDASE SUBUNIT 2"/>
    <property type="match status" value="1"/>
</dbReference>
<dbReference type="Gene3D" id="1.10.287.90">
    <property type="match status" value="1"/>
</dbReference>
<keyword evidence="7 16" id="KW-0479">Metal-binding</keyword>
<evidence type="ECO:0000259" key="21">
    <source>
        <dbReference type="PROSITE" id="PS50999"/>
    </source>
</evidence>
<dbReference type="Pfam" id="PF00116">
    <property type="entry name" value="COX2"/>
    <property type="match status" value="1"/>
</dbReference>
<dbReference type="PROSITE" id="PS51007">
    <property type="entry name" value="CYTC"/>
    <property type="match status" value="1"/>
</dbReference>
<dbReference type="Gene3D" id="1.10.760.10">
    <property type="entry name" value="Cytochrome c-like domain"/>
    <property type="match status" value="1"/>
</dbReference>
<evidence type="ECO:0000256" key="9">
    <source>
        <dbReference type="ARBA" id="ARBA00022982"/>
    </source>
</evidence>
<evidence type="ECO:0000256" key="10">
    <source>
        <dbReference type="ARBA" id="ARBA00022989"/>
    </source>
</evidence>
<evidence type="ECO:0000256" key="17">
    <source>
        <dbReference type="RuleBase" id="RU000456"/>
    </source>
</evidence>
<proteinExistence type="inferred from homology"/>
<dbReference type="RefSeq" id="WP_135803739.1">
    <property type="nucleotide sequence ID" value="NZ_SRPF01000003.1"/>
</dbReference>
<evidence type="ECO:0000256" key="6">
    <source>
        <dbReference type="ARBA" id="ARBA00022692"/>
    </source>
</evidence>
<dbReference type="PROSITE" id="PS50857">
    <property type="entry name" value="COX2_CUA"/>
    <property type="match status" value="1"/>
</dbReference>
<keyword evidence="23" id="KW-0560">Oxidoreductase</keyword>
<keyword evidence="10 19" id="KW-1133">Transmembrane helix</keyword>
<dbReference type="GO" id="GO:0016491">
    <property type="term" value="F:oxidoreductase activity"/>
    <property type="evidence" value="ECO:0007669"/>
    <property type="project" value="UniProtKB-KW"/>
</dbReference>
<keyword evidence="11 16" id="KW-0408">Iron</keyword>